<dbReference type="Proteomes" id="UP000789706">
    <property type="component" value="Unassembled WGS sequence"/>
</dbReference>
<evidence type="ECO:0000313" key="4">
    <source>
        <dbReference type="EMBL" id="CAG8436595.1"/>
    </source>
</evidence>
<gene>
    <name evidence="4" type="ORF">DEBURN_LOCUS1037</name>
</gene>
<dbReference type="OrthoDB" id="2019572at2759"/>
<protein>
    <submittedName>
        <fullName evidence="4">9372_t:CDS:1</fullName>
    </submittedName>
</protein>
<dbReference type="InterPro" id="IPR011043">
    <property type="entry name" value="Gal_Oxase/kelch_b-propeller"/>
</dbReference>
<reference evidence="4" key="1">
    <citation type="submission" date="2021-06" db="EMBL/GenBank/DDBJ databases">
        <authorList>
            <person name="Kallberg Y."/>
            <person name="Tangrot J."/>
            <person name="Rosling A."/>
        </authorList>
    </citation>
    <scope>NUCLEOTIDE SEQUENCE</scope>
    <source>
        <strain evidence="4">AZ414A</strain>
    </source>
</reference>
<name>A0A9N8UZ45_9GLOM</name>
<evidence type="ECO:0000259" key="3">
    <source>
        <dbReference type="Pfam" id="PF09118"/>
    </source>
</evidence>
<evidence type="ECO:0000259" key="2">
    <source>
        <dbReference type="Pfam" id="PF07250"/>
    </source>
</evidence>
<evidence type="ECO:0000256" key="1">
    <source>
        <dbReference type="ARBA" id="ARBA00022729"/>
    </source>
</evidence>
<feature type="domain" description="Galactose oxidase-like Early set" evidence="3">
    <location>
        <begin position="1089"/>
        <end position="1177"/>
    </location>
</feature>
<dbReference type="Pfam" id="PF09118">
    <property type="entry name" value="GO-like_E_set"/>
    <property type="match status" value="1"/>
</dbReference>
<sequence length="1184" mass="133841">MKRFLNENNSSPKKKQKKIEALQELINARPDLKGKEIYFFPTLDNGLHNYEVRVFNKVVQDIYLPFPIETIKRTLNDIINIIRYVFSAEICHGQSFEDVVQICGTQLVRKEKDHTPFAFMEKNGQIYRHLDCILINKNIDISNFHPIFQELIHIQSEKSKGTRYHPMFLRWAISVYNRSGHAAYNTMKVIMRLPSISTLKINEKNCYVGYLDFENEMHEYHTFALNCQQEIESISKNNNSVFNEQKQCIEIRTIGSVCDGAGENRTHIKSWDWIASNNLERTKFTVILTNSFEYITVDRAFIHTPMFPEFQIYHKTINPITGDDCILFLILHMFSKSHTGEKNSREIMFENKEISWKHIKGVYEHTKQTLSKEVEDALESIDELNYISDKTQDFIKYSRKYRQIMHSKLIFRSLDDPSFTTLKEIRDLFVYGTIRELGGDSSTQTLKSYGHAVNKYQVTALVSSEIKSINYRKVENIGTGITTLKRSFHLEVYLNNYRCSGVWCQDFLEATHLNGSSTQRLVAFLLFQNVIKLTFNENTKQNTYLTVDPYLISGDNINLEPTEVSKFVYIVGWIIYKLIKSNTMKSHPKFEAMSAHLKVLSSEQIVYERDVRIQTTNIIPVLVFSLLVVIITLLENDVVIAFPTNVKILGFDLTVHATVSDQAAPNAFEIKGTSGIAAMHIAVTEPNKIIIIDKVQSNPLKYSDGRRVVSLEYDITDDSKRLLPLNTNTFCSAGSIMGNGSLLNLGGAEKKGNAYAEGFESTRVFNPCSNKKCQWYENPKGLDTHRWYPTVITLFIIGGSIQATRVNDGKINSPTYEFFPKTNPNDKAIPLQFLIDTLPYNLYPIVHLMPGPAEQSHLFIFANKDSMIWDWKANKVVKKLPTIPGSPRSYPLTGTSVMLPLSPDNNYKPEVLICGGNSKDDVTSPAENSCGRIDLSNLDTAKWEMDDFGGIGRVMPDAVILADGKTLFVNGAGTGIAGYTRERNKVSIPQATNAVLTSLIYDFRKPLGSRFSKSSASTIPRYYHSVATLIPDGRVFISGGSPNENVVTSGEFKTQFQIEYYSPSYVLQTTHPRGTITSVAGVKEVNQSPIPVKYNSDVAVTVQLTGDSSVFTAALIHYGFVTHSVHMSQRYVICSVKNVKAANGVFTMDVTMPPNHNIIAPGPSWLYINNHGVPAKTAVHVMIS</sequence>
<dbReference type="Pfam" id="PF07250">
    <property type="entry name" value="Glyoxal_oxid_N"/>
    <property type="match status" value="1"/>
</dbReference>
<dbReference type="Gene3D" id="2.60.40.10">
    <property type="entry name" value="Immunoglobulins"/>
    <property type="match status" value="1"/>
</dbReference>
<proteinExistence type="predicted"/>
<dbReference type="InterPro" id="IPR014756">
    <property type="entry name" value="Ig_E-set"/>
</dbReference>
<dbReference type="InterPro" id="IPR009880">
    <property type="entry name" value="Glyoxal_oxidase_N"/>
</dbReference>
<dbReference type="PANTHER" id="PTHR32208:SF21">
    <property type="entry name" value="LOW QUALITY PROTEIN: ALDEHYDE OXIDASE GLOX-LIKE"/>
    <property type="match status" value="1"/>
</dbReference>
<feature type="domain" description="Glyoxal oxidase N-terminal" evidence="2">
    <location>
        <begin position="709"/>
        <end position="1065"/>
    </location>
</feature>
<evidence type="ECO:0000313" key="5">
    <source>
        <dbReference type="Proteomes" id="UP000789706"/>
    </source>
</evidence>
<dbReference type="InterPro" id="IPR013783">
    <property type="entry name" value="Ig-like_fold"/>
</dbReference>
<dbReference type="AlphaFoldDB" id="A0A9N8UZ45"/>
<dbReference type="SUPFAM" id="SSF81296">
    <property type="entry name" value="E set domains"/>
    <property type="match status" value="1"/>
</dbReference>
<dbReference type="PANTHER" id="PTHR32208">
    <property type="entry name" value="SECRETED PROTEIN-RELATED"/>
    <property type="match status" value="1"/>
</dbReference>
<keyword evidence="5" id="KW-1185">Reference proteome</keyword>
<dbReference type="InterPro" id="IPR037293">
    <property type="entry name" value="Gal_Oxidase_central_sf"/>
</dbReference>
<keyword evidence="1" id="KW-0732">Signal</keyword>
<accession>A0A9N8UZ45</accession>
<dbReference type="SUPFAM" id="SSF50965">
    <property type="entry name" value="Galactose oxidase, central domain"/>
    <property type="match status" value="1"/>
</dbReference>
<organism evidence="4 5">
    <name type="scientific">Diversispora eburnea</name>
    <dbReference type="NCBI Taxonomy" id="1213867"/>
    <lineage>
        <taxon>Eukaryota</taxon>
        <taxon>Fungi</taxon>
        <taxon>Fungi incertae sedis</taxon>
        <taxon>Mucoromycota</taxon>
        <taxon>Glomeromycotina</taxon>
        <taxon>Glomeromycetes</taxon>
        <taxon>Diversisporales</taxon>
        <taxon>Diversisporaceae</taxon>
        <taxon>Diversispora</taxon>
    </lineage>
</organism>
<comment type="caution">
    <text evidence="4">The sequence shown here is derived from an EMBL/GenBank/DDBJ whole genome shotgun (WGS) entry which is preliminary data.</text>
</comment>
<dbReference type="CDD" id="cd02851">
    <property type="entry name" value="E_set_GO_C"/>
    <property type="match status" value="1"/>
</dbReference>
<dbReference type="InterPro" id="IPR015202">
    <property type="entry name" value="GO-like_E_set"/>
</dbReference>
<dbReference type="Gene3D" id="2.130.10.80">
    <property type="entry name" value="Galactose oxidase/kelch, beta-propeller"/>
    <property type="match status" value="1"/>
</dbReference>
<dbReference type="EMBL" id="CAJVPK010000039">
    <property type="protein sequence ID" value="CAG8436595.1"/>
    <property type="molecule type" value="Genomic_DNA"/>
</dbReference>